<evidence type="ECO:0000313" key="3">
    <source>
        <dbReference type="Proteomes" id="UP000800040"/>
    </source>
</evidence>
<dbReference type="EMBL" id="ML975268">
    <property type="protein sequence ID" value="KAF1836853.1"/>
    <property type="molecule type" value="Genomic_DNA"/>
</dbReference>
<protein>
    <submittedName>
        <fullName evidence="2">Uncharacterized protein</fullName>
    </submittedName>
</protein>
<organism evidence="2 3">
    <name type="scientific">Decorospora gaudefroyi</name>
    <dbReference type="NCBI Taxonomy" id="184978"/>
    <lineage>
        <taxon>Eukaryota</taxon>
        <taxon>Fungi</taxon>
        <taxon>Dikarya</taxon>
        <taxon>Ascomycota</taxon>
        <taxon>Pezizomycotina</taxon>
        <taxon>Dothideomycetes</taxon>
        <taxon>Pleosporomycetidae</taxon>
        <taxon>Pleosporales</taxon>
        <taxon>Pleosporineae</taxon>
        <taxon>Pleosporaceae</taxon>
        <taxon>Decorospora</taxon>
    </lineage>
</organism>
<feature type="region of interest" description="Disordered" evidence="1">
    <location>
        <begin position="279"/>
        <end position="325"/>
    </location>
</feature>
<accession>A0A6A5KT87</accession>
<feature type="compositionally biased region" description="Polar residues" evidence="1">
    <location>
        <begin position="207"/>
        <end position="216"/>
    </location>
</feature>
<feature type="region of interest" description="Disordered" evidence="1">
    <location>
        <begin position="1"/>
        <end position="73"/>
    </location>
</feature>
<dbReference type="AlphaFoldDB" id="A0A6A5KT87"/>
<feature type="region of interest" description="Disordered" evidence="1">
    <location>
        <begin position="138"/>
        <end position="182"/>
    </location>
</feature>
<feature type="compositionally biased region" description="Low complexity" evidence="1">
    <location>
        <begin position="149"/>
        <end position="163"/>
    </location>
</feature>
<sequence>MEIKSDSTAVLPYRPLPQNNNNLSHGAPVQKSNRPEYSGFPVSQPSLPVLETNGPTSATPGVGSRASDTNLDPVFRYERTASDGLDQYMTITTGDTLAGNDRSLEELRVADYAAGRTGPMQQTGDIKYPWETDRLRVKKKRSGTHSINSKAASSAKPTKSAAPNGIPPSSTPGAFGYSGKPAAASVPSSPLIGSLFGPLTNDTRLFGTLSTNTSSGDHFDQRTPVPPTDSFGHPPKLSPSSSLFGVPLAPTGSATSPAGVLCSQSTSVSRPAAVSNVLGTKPVASTTSIFGGAPLPVTKRKSSGHPTDTLSNNKSANPGSNLQSN</sequence>
<proteinExistence type="predicted"/>
<evidence type="ECO:0000313" key="2">
    <source>
        <dbReference type="EMBL" id="KAF1836853.1"/>
    </source>
</evidence>
<gene>
    <name evidence="2" type="ORF">BDW02DRAFT_596022</name>
</gene>
<dbReference type="Proteomes" id="UP000800040">
    <property type="component" value="Unassembled WGS sequence"/>
</dbReference>
<dbReference type="OrthoDB" id="3797628at2759"/>
<evidence type="ECO:0000256" key="1">
    <source>
        <dbReference type="SAM" id="MobiDB-lite"/>
    </source>
</evidence>
<feature type="region of interest" description="Disordered" evidence="1">
    <location>
        <begin position="207"/>
        <end position="244"/>
    </location>
</feature>
<reference evidence="2" key="1">
    <citation type="submission" date="2020-01" db="EMBL/GenBank/DDBJ databases">
        <authorList>
            <consortium name="DOE Joint Genome Institute"/>
            <person name="Haridas S."/>
            <person name="Albert R."/>
            <person name="Binder M."/>
            <person name="Bloem J."/>
            <person name="Labutti K."/>
            <person name="Salamov A."/>
            <person name="Andreopoulos B."/>
            <person name="Baker S.E."/>
            <person name="Barry K."/>
            <person name="Bills G."/>
            <person name="Bluhm B.H."/>
            <person name="Cannon C."/>
            <person name="Castanera R."/>
            <person name="Culley D.E."/>
            <person name="Daum C."/>
            <person name="Ezra D."/>
            <person name="Gonzalez J.B."/>
            <person name="Henrissat B."/>
            <person name="Kuo A."/>
            <person name="Liang C."/>
            <person name="Lipzen A."/>
            <person name="Lutzoni F."/>
            <person name="Magnuson J."/>
            <person name="Mondo S."/>
            <person name="Nolan M."/>
            <person name="Ohm R."/>
            <person name="Pangilinan J."/>
            <person name="Park H.-J."/>
            <person name="Ramirez L."/>
            <person name="Alfaro M."/>
            <person name="Sun H."/>
            <person name="Tritt A."/>
            <person name="Yoshinaga Y."/>
            <person name="Zwiers L.-H."/>
            <person name="Turgeon B.G."/>
            <person name="Goodwin S.B."/>
            <person name="Spatafora J.W."/>
            <person name="Crous P.W."/>
            <person name="Grigoriev I.V."/>
        </authorList>
    </citation>
    <scope>NUCLEOTIDE SEQUENCE</scope>
    <source>
        <strain evidence="2">P77</strain>
    </source>
</reference>
<feature type="compositionally biased region" description="Polar residues" evidence="1">
    <location>
        <begin position="304"/>
        <end position="325"/>
    </location>
</feature>
<keyword evidence="3" id="KW-1185">Reference proteome</keyword>
<name>A0A6A5KT87_9PLEO</name>